<proteinExistence type="predicted"/>
<dbReference type="EMBL" id="GBRH01263070">
    <property type="protein sequence ID" value="JAD34825.1"/>
    <property type="molecule type" value="Transcribed_RNA"/>
</dbReference>
<organism evidence="1">
    <name type="scientific">Arundo donax</name>
    <name type="common">Giant reed</name>
    <name type="synonym">Donax arundinaceus</name>
    <dbReference type="NCBI Taxonomy" id="35708"/>
    <lineage>
        <taxon>Eukaryota</taxon>
        <taxon>Viridiplantae</taxon>
        <taxon>Streptophyta</taxon>
        <taxon>Embryophyta</taxon>
        <taxon>Tracheophyta</taxon>
        <taxon>Spermatophyta</taxon>
        <taxon>Magnoliopsida</taxon>
        <taxon>Liliopsida</taxon>
        <taxon>Poales</taxon>
        <taxon>Poaceae</taxon>
        <taxon>PACMAD clade</taxon>
        <taxon>Arundinoideae</taxon>
        <taxon>Arundineae</taxon>
        <taxon>Arundo</taxon>
    </lineage>
</organism>
<accession>A0A0A8ZDK6</accession>
<reference evidence="1" key="1">
    <citation type="submission" date="2014-09" db="EMBL/GenBank/DDBJ databases">
        <authorList>
            <person name="Magalhaes I.L.F."/>
            <person name="Oliveira U."/>
            <person name="Santos F.R."/>
            <person name="Vidigal T.H.D.A."/>
            <person name="Brescovit A.D."/>
            <person name="Santos A.J."/>
        </authorList>
    </citation>
    <scope>NUCLEOTIDE SEQUENCE</scope>
    <source>
        <tissue evidence="1">Shoot tissue taken approximately 20 cm above the soil surface</tissue>
    </source>
</reference>
<protein>
    <submittedName>
        <fullName evidence="1">Uncharacterized protein</fullName>
    </submittedName>
</protein>
<reference evidence="1" key="2">
    <citation type="journal article" date="2015" name="Data Brief">
        <title>Shoot transcriptome of the giant reed, Arundo donax.</title>
        <authorList>
            <person name="Barrero R.A."/>
            <person name="Guerrero F.D."/>
            <person name="Moolhuijzen P."/>
            <person name="Goolsby J.A."/>
            <person name="Tidwell J."/>
            <person name="Bellgard S.E."/>
            <person name="Bellgard M.I."/>
        </authorList>
    </citation>
    <scope>NUCLEOTIDE SEQUENCE</scope>
    <source>
        <tissue evidence="1">Shoot tissue taken approximately 20 cm above the soil surface</tissue>
    </source>
</reference>
<dbReference type="AlphaFoldDB" id="A0A0A8ZDK6"/>
<evidence type="ECO:0000313" key="1">
    <source>
        <dbReference type="EMBL" id="JAD34825.1"/>
    </source>
</evidence>
<name>A0A0A8ZDK6_ARUDO</name>
<sequence>MADTLKNVSDISKGNFQTFSALYYDSLQNVHGRKTTAKAFPVLLV</sequence>